<dbReference type="SUPFAM" id="SSF51445">
    <property type="entry name" value="(Trans)glycosidases"/>
    <property type="match status" value="1"/>
</dbReference>
<dbReference type="NCBIfam" id="NF006969">
    <property type="entry name" value="PRK09441.1-2"/>
    <property type="match status" value="1"/>
</dbReference>
<evidence type="ECO:0000256" key="3">
    <source>
        <dbReference type="ARBA" id="ARBA00022723"/>
    </source>
</evidence>
<name>A0ABR4H0Y2_9EURO</name>
<evidence type="ECO:0000313" key="9">
    <source>
        <dbReference type="Proteomes" id="UP001610334"/>
    </source>
</evidence>
<comment type="similarity">
    <text evidence="2">Belongs to the glycosyl hydrolase 13 family.</text>
</comment>
<dbReference type="EMBL" id="JBFXLT010000095">
    <property type="protein sequence ID" value="KAL2809121.1"/>
    <property type="molecule type" value="Genomic_DNA"/>
</dbReference>
<feature type="domain" description="Glycosyl hydrolase family 13 catalytic" evidence="7">
    <location>
        <begin position="44"/>
        <end position="439"/>
    </location>
</feature>
<dbReference type="InterPro" id="IPR013780">
    <property type="entry name" value="Glyco_hydro_b"/>
</dbReference>
<accession>A0ABR4H0Y2</accession>
<dbReference type="Gene3D" id="3.20.20.80">
    <property type="entry name" value="Glycosidases"/>
    <property type="match status" value="1"/>
</dbReference>
<reference evidence="8 9" key="1">
    <citation type="submission" date="2024-07" db="EMBL/GenBank/DDBJ databases">
        <title>Section-level genome sequencing and comparative genomics of Aspergillus sections Usti and Cavernicolus.</title>
        <authorList>
            <consortium name="Lawrence Berkeley National Laboratory"/>
            <person name="Nybo J.L."/>
            <person name="Vesth T.C."/>
            <person name="Theobald S."/>
            <person name="Frisvad J.C."/>
            <person name="Larsen T.O."/>
            <person name="Kjaerboelling I."/>
            <person name="Rothschild-Mancinelli K."/>
            <person name="Lyhne E.K."/>
            <person name="Kogle M.E."/>
            <person name="Barry K."/>
            <person name="Clum A."/>
            <person name="Na H."/>
            <person name="Ledsgaard L."/>
            <person name="Lin J."/>
            <person name="Lipzen A."/>
            <person name="Kuo A."/>
            <person name="Riley R."/>
            <person name="Mondo S."/>
            <person name="Labutti K."/>
            <person name="Haridas S."/>
            <person name="Pangalinan J."/>
            <person name="Salamov A.A."/>
            <person name="Simmons B.A."/>
            <person name="Magnuson J.K."/>
            <person name="Chen J."/>
            <person name="Drula E."/>
            <person name="Henrissat B."/>
            <person name="Wiebenga A."/>
            <person name="Lubbers R.J."/>
            <person name="Gomes A.C."/>
            <person name="Makela M.R."/>
            <person name="Stajich J."/>
            <person name="Grigoriev I.V."/>
            <person name="Mortensen U.H."/>
            <person name="De Vries R.P."/>
            <person name="Baker S.E."/>
            <person name="Andersen M.R."/>
        </authorList>
    </citation>
    <scope>NUCLEOTIDE SEQUENCE [LARGE SCALE GENOMIC DNA]</scope>
    <source>
        <strain evidence="8 9">CBS 588.65</strain>
    </source>
</reference>
<keyword evidence="6" id="KW-0326">Glycosidase</keyword>
<evidence type="ECO:0000313" key="8">
    <source>
        <dbReference type="EMBL" id="KAL2809121.1"/>
    </source>
</evidence>
<dbReference type="Gene3D" id="2.40.30.140">
    <property type="match status" value="1"/>
</dbReference>
<dbReference type="CDD" id="cd11318">
    <property type="entry name" value="AmyAc_bac_fung_AmyA"/>
    <property type="match status" value="1"/>
</dbReference>
<dbReference type="Pfam" id="PF00128">
    <property type="entry name" value="Alpha-amylase"/>
    <property type="match status" value="1"/>
</dbReference>
<gene>
    <name evidence="8" type="ORF">BJX63DRAFT_406653</name>
</gene>
<dbReference type="InterPro" id="IPR017853">
    <property type="entry name" value="GH"/>
</dbReference>
<keyword evidence="4 8" id="KW-0378">Hydrolase</keyword>
<evidence type="ECO:0000259" key="7">
    <source>
        <dbReference type="SMART" id="SM00642"/>
    </source>
</evidence>
<comment type="cofactor">
    <cofactor evidence="1">
        <name>Ca(2+)</name>
        <dbReference type="ChEBI" id="CHEBI:29108"/>
    </cofactor>
</comment>
<dbReference type="Proteomes" id="UP001610334">
    <property type="component" value="Unassembled WGS sequence"/>
</dbReference>
<keyword evidence="5" id="KW-0119">Carbohydrate metabolism</keyword>
<organism evidence="8 9">
    <name type="scientific">Aspergillus granulosus</name>
    <dbReference type="NCBI Taxonomy" id="176169"/>
    <lineage>
        <taxon>Eukaryota</taxon>
        <taxon>Fungi</taxon>
        <taxon>Dikarya</taxon>
        <taxon>Ascomycota</taxon>
        <taxon>Pezizomycotina</taxon>
        <taxon>Eurotiomycetes</taxon>
        <taxon>Eurotiomycetidae</taxon>
        <taxon>Eurotiales</taxon>
        <taxon>Aspergillaceae</taxon>
        <taxon>Aspergillus</taxon>
        <taxon>Aspergillus subgen. Nidulantes</taxon>
    </lineage>
</organism>
<dbReference type="PANTHER" id="PTHR43447">
    <property type="entry name" value="ALPHA-AMYLASE"/>
    <property type="match status" value="1"/>
</dbReference>
<keyword evidence="3" id="KW-0479">Metal-binding</keyword>
<dbReference type="InterPro" id="IPR006047">
    <property type="entry name" value="GH13_cat_dom"/>
</dbReference>
<dbReference type="SUPFAM" id="SSF51011">
    <property type="entry name" value="Glycosyl hydrolase domain"/>
    <property type="match status" value="1"/>
</dbReference>
<dbReference type="GO" id="GO:0016787">
    <property type="term" value="F:hydrolase activity"/>
    <property type="evidence" value="ECO:0007669"/>
    <property type="project" value="UniProtKB-KW"/>
</dbReference>
<evidence type="ECO:0000256" key="4">
    <source>
        <dbReference type="ARBA" id="ARBA00022801"/>
    </source>
</evidence>
<protein>
    <submittedName>
        <fullName evidence="8">Glycoside hydrolase superfamily</fullName>
    </submittedName>
</protein>
<comment type="caution">
    <text evidence="8">The sequence shown here is derived from an EMBL/GenBank/DDBJ whole genome shotgun (WGS) entry which is preliminary data.</text>
</comment>
<evidence type="ECO:0000256" key="2">
    <source>
        <dbReference type="ARBA" id="ARBA00008061"/>
    </source>
</evidence>
<dbReference type="NCBIfam" id="NF006968">
    <property type="entry name" value="PRK09441.1-1"/>
    <property type="match status" value="1"/>
</dbReference>
<proteinExistence type="inferred from homology"/>
<sequence length="550" mass="61979">MASLLPYCLSSRGSRKERKRWKQIEAAASQLHTLPSWTSPITNRLIFQAFEWHIPADGQHWVRLRHALRGLTAIGVDTLWLPPGCKGMDPNGNGYDIYDLYDLGEFEQKGSRRTKFGTREELEALVTEAKAIGVRLIWDAVLNHKAGADRVERCEAVKVDDERRNVEISTPRTINAWVGFDFPGRDDRYSSMKYHGQHFSGVDWDDKTKENALYRLLHPDRSGWAPDVSDEKGNYDYLMFADLDLSHPEVREDLLNWGTWITRELSLGGMRLDAAKHMSTTFQKAFVEHVRKTTSNPELFFVGEYWSESLRDLIQYLEDVQYKLAAYDVPLVGNFSRASRTRGADLRRIFDGTLVSEKSAHAVTIVMNHDTQPGQMMDTPIAPSFKLLAYALILLRKEGNPCLFYGDLYGIHASAKHPTIPAACDGKLPILARARRHFAYGEQQDYFDAPNCVGFVRYGNACHPSGLACLMSNAGRATKRMYVGPGHSNEVWTDILRPQCARTQVTVDERGYAEFSVHAGSVSVWVESKAGAAAELESVSDDFALDIYGS</sequence>
<dbReference type="SMART" id="SM00642">
    <property type="entry name" value="Aamy"/>
    <property type="match status" value="1"/>
</dbReference>
<evidence type="ECO:0000256" key="1">
    <source>
        <dbReference type="ARBA" id="ARBA00001913"/>
    </source>
</evidence>
<evidence type="ECO:0000256" key="6">
    <source>
        <dbReference type="ARBA" id="ARBA00023295"/>
    </source>
</evidence>
<dbReference type="InterPro" id="IPR013776">
    <property type="entry name" value="A-amylase_thermo"/>
</dbReference>
<dbReference type="Gene3D" id="2.60.40.1180">
    <property type="entry name" value="Golgi alpha-mannosidase II"/>
    <property type="match status" value="1"/>
</dbReference>
<dbReference type="PIRSF" id="PIRSF001021">
    <property type="entry name" value="Alph-amls_thrmst"/>
    <property type="match status" value="1"/>
</dbReference>
<evidence type="ECO:0000256" key="5">
    <source>
        <dbReference type="ARBA" id="ARBA00023277"/>
    </source>
</evidence>
<keyword evidence="9" id="KW-1185">Reference proteome</keyword>